<organism evidence="6 7">
    <name type="scientific">Eiseniibacteriota bacterium</name>
    <dbReference type="NCBI Taxonomy" id="2212470"/>
    <lineage>
        <taxon>Bacteria</taxon>
        <taxon>Candidatus Eiseniibacteriota</taxon>
    </lineage>
</organism>
<dbReference type="PANTHER" id="PTHR42887">
    <property type="entry name" value="OS12G0638800 PROTEIN"/>
    <property type="match status" value="1"/>
</dbReference>
<feature type="domain" description="RsdA/BaiN/AoA(So)-like insert" evidence="5">
    <location>
        <begin position="213"/>
        <end position="376"/>
    </location>
</feature>
<dbReference type="InterPro" id="IPR057661">
    <property type="entry name" value="RsdA/BaiN/AoA(So)_Rossmann"/>
</dbReference>
<evidence type="ECO:0000259" key="5">
    <source>
        <dbReference type="Pfam" id="PF22780"/>
    </source>
</evidence>
<keyword evidence="2" id="KW-0285">Flavoprotein</keyword>
<dbReference type="AlphaFoldDB" id="A0A948W5U3"/>
<dbReference type="InterPro" id="IPR055178">
    <property type="entry name" value="RsdA/BaiN/AoA(So)-like_dom"/>
</dbReference>
<dbReference type="InterPro" id="IPR036188">
    <property type="entry name" value="FAD/NAD-bd_sf"/>
</dbReference>
<gene>
    <name evidence="6" type="ORF">KJ970_07725</name>
</gene>
<keyword evidence="3" id="KW-0274">FAD</keyword>
<evidence type="ECO:0000256" key="1">
    <source>
        <dbReference type="ARBA" id="ARBA00001974"/>
    </source>
</evidence>
<dbReference type="Pfam" id="PF03486">
    <property type="entry name" value="HI0933_like"/>
    <property type="match status" value="1"/>
</dbReference>
<dbReference type="NCBIfam" id="TIGR00275">
    <property type="entry name" value="aminoacetone oxidase family FAD-binding enzyme"/>
    <property type="match status" value="1"/>
</dbReference>
<evidence type="ECO:0000313" key="7">
    <source>
        <dbReference type="Proteomes" id="UP000777784"/>
    </source>
</evidence>
<dbReference type="Gene3D" id="1.10.8.260">
    <property type="entry name" value="HI0933 insert domain-like"/>
    <property type="match status" value="1"/>
</dbReference>
<protein>
    <submittedName>
        <fullName evidence="6">NAD(P)/FAD-dependent oxidoreductase</fullName>
    </submittedName>
</protein>
<evidence type="ECO:0000313" key="6">
    <source>
        <dbReference type="EMBL" id="MBU2690804.1"/>
    </source>
</evidence>
<dbReference type="EMBL" id="JAHJDP010000037">
    <property type="protein sequence ID" value="MBU2690804.1"/>
    <property type="molecule type" value="Genomic_DNA"/>
</dbReference>
<comment type="cofactor">
    <cofactor evidence="1">
        <name>FAD</name>
        <dbReference type="ChEBI" id="CHEBI:57692"/>
    </cofactor>
</comment>
<evidence type="ECO:0000256" key="2">
    <source>
        <dbReference type="ARBA" id="ARBA00022630"/>
    </source>
</evidence>
<feature type="domain" description="RsdA/BaiN/AoA(So)-like Rossmann fold-like" evidence="4">
    <location>
        <begin position="10"/>
        <end position="429"/>
    </location>
</feature>
<dbReference type="Gene3D" id="3.50.50.60">
    <property type="entry name" value="FAD/NAD(P)-binding domain"/>
    <property type="match status" value="1"/>
</dbReference>
<comment type="caution">
    <text evidence="6">The sequence shown here is derived from an EMBL/GenBank/DDBJ whole genome shotgun (WGS) entry which is preliminary data.</text>
</comment>
<accession>A0A948W5U3</accession>
<dbReference type="PANTHER" id="PTHR42887:SF2">
    <property type="entry name" value="OS12G0638800 PROTEIN"/>
    <property type="match status" value="1"/>
</dbReference>
<sequence>MKSGATSPNRVVIIGGGAAGLFAAGRAAELGARVLLLEKMPHPGMKLNITGKGRCNVTNMAPTAEFITHFGRNGRFLRQALSRFSNADLVEFLEQKGVRCVTERGDRVFPASNRAEEITSALTYWLNAHGAEIRTLATVLGIATKDQRVSGVTFCATPYGKAPATLIRAADSKTAPADSVILATGGASYPATGSTGDGYDFAEETGHRVIPARPALVPLVTSGPTAKRLQGLSLKNVTAALLVDGEKRRKLLGEMLFTHFGLSGPIILTLSREAGDELKDGKKVEISIDLKPALDESKLDARLIREFQAQNRRQFQTILKTLLPQKLIPVCIDLTKIPADKQGHHITAGERNRLCGWLKNFKFEVLRTRSFKEAIVTAGGVDLKQIDPRTMESKLIKGLFFAGEVIDLDGDTGGFNLQAAFSTGWVAGSSAAGG</sequence>
<evidence type="ECO:0000256" key="3">
    <source>
        <dbReference type="ARBA" id="ARBA00022827"/>
    </source>
</evidence>
<reference evidence="6" key="1">
    <citation type="submission" date="2021-05" db="EMBL/GenBank/DDBJ databases">
        <title>Energy efficiency and biological interactions define the core microbiome of deep oligotrophic groundwater.</title>
        <authorList>
            <person name="Mehrshad M."/>
            <person name="Lopez-Fernandez M."/>
            <person name="Bell E."/>
            <person name="Bernier-Latmani R."/>
            <person name="Bertilsson S."/>
            <person name="Dopson M."/>
        </authorList>
    </citation>
    <scope>NUCLEOTIDE SEQUENCE</scope>
    <source>
        <strain evidence="6">Modern_marine.mb.64</strain>
    </source>
</reference>
<dbReference type="Gene3D" id="2.40.30.10">
    <property type="entry name" value="Translation factors"/>
    <property type="match status" value="1"/>
</dbReference>
<dbReference type="PRINTS" id="PR00368">
    <property type="entry name" value="FADPNR"/>
</dbReference>
<dbReference type="Pfam" id="PF22780">
    <property type="entry name" value="HI0933_like_1st"/>
    <property type="match status" value="1"/>
</dbReference>
<dbReference type="InterPro" id="IPR023166">
    <property type="entry name" value="BaiN-like_dom_sf"/>
</dbReference>
<dbReference type="SUPFAM" id="SSF51905">
    <property type="entry name" value="FAD/NAD(P)-binding domain"/>
    <property type="match status" value="1"/>
</dbReference>
<name>A0A948W5U3_UNCEI</name>
<dbReference type="SUPFAM" id="SSF160996">
    <property type="entry name" value="HI0933 insert domain-like"/>
    <property type="match status" value="1"/>
</dbReference>
<dbReference type="InterPro" id="IPR004792">
    <property type="entry name" value="BaiN-like"/>
</dbReference>
<dbReference type="Proteomes" id="UP000777784">
    <property type="component" value="Unassembled WGS sequence"/>
</dbReference>
<proteinExistence type="predicted"/>
<evidence type="ECO:0000259" key="4">
    <source>
        <dbReference type="Pfam" id="PF03486"/>
    </source>
</evidence>